<dbReference type="InterPro" id="IPR006221">
    <property type="entry name" value="TrpG/PapA_dom"/>
</dbReference>
<name>A0A7D5IR04_9EURY</name>
<dbReference type="FunFam" id="3.40.50.880:FF:000003">
    <property type="entry name" value="Anthranilate synthase component II"/>
    <property type="match status" value="1"/>
</dbReference>
<evidence type="ECO:0000256" key="4">
    <source>
        <dbReference type="ARBA" id="ARBA00022822"/>
    </source>
</evidence>
<keyword evidence="5" id="KW-0315">Glutamine amidotransferase</keyword>
<comment type="pathway">
    <text evidence="1">Amino-acid biosynthesis; L-tryptophan biosynthesis; L-tryptophan from chorismate: step 1/5.</text>
</comment>
<dbReference type="GO" id="GO:0004049">
    <property type="term" value="F:anthranilate synthase activity"/>
    <property type="evidence" value="ECO:0007669"/>
    <property type="project" value="UniProtKB-EC"/>
</dbReference>
<dbReference type="PANTHER" id="PTHR43418">
    <property type="entry name" value="MULTIFUNCTIONAL TRYPTOPHAN BIOSYNTHESIS PROTEIN-RELATED"/>
    <property type="match status" value="1"/>
</dbReference>
<dbReference type="EC" id="4.1.3.27" evidence="2"/>
<dbReference type="GeneID" id="55822417"/>
<dbReference type="SUPFAM" id="SSF52317">
    <property type="entry name" value="Class I glutamine amidotransferase-like"/>
    <property type="match status" value="1"/>
</dbReference>
<evidence type="ECO:0000256" key="1">
    <source>
        <dbReference type="ARBA" id="ARBA00004873"/>
    </source>
</evidence>
<dbReference type="InterPro" id="IPR017926">
    <property type="entry name" value="GATASE"/>
</dbReference>
<evidence type="ECO:0000256" key="6">
    <source>
        <dbReference type="ARBA" id="ARBA00023141"/>
    </source>
</evidence>
<dbReference type="RefSeq" id="WP_176965962.1">
    <property type="nucleotide sequence ID" value="NZ_CP058215.1"/>
</dbReference>
<feature type="domain" description="Glutamine amidotransferase" evidence="9">
    <location>
        <begin position="5"/>
        <end position="188"/>
    </location>
</feature>
<dbReference type="PRINTS" id="PR00097">
    <property type="entry name" value="ANTSNTHASEII"/>
</dbReference>
<dbReference type="KEGG" id="mzi:HWN40_12040"/>
<dbReference type="GO" id="GO:0005829">
    <property type="term" value="C:cytosol"/>
    <property type="evidence" value="ECO:0007669"/>
    <property type="project" value="TreeGrafter"/>
</dbReference>
<comment type="catalytic activity">
    <reaction evidence="8">
        <text>chorismate + L-glutamine = anthranilate + pyruvate + L-glutamate + H(+)</text>
        <dbReference type="Rhea" id="RHEA:21732"/>
        <dbReference type="ChEBI" id="CHEBI:15361"/>
        <dbReference type="ChEBI" id="CHEBI:15378"/>
        <dbReference type="ChEBI" id="CHEBI:16567"/>
        <dbReference type="ChEBI" id="CHEBI:29748"/>
        <dbReference type="ChEBI" id="CHEBI:29985"/>
        <dbReference type="ChEBI" id="CHEBI:58359"/>
        <dbReference type="EC" id="4.1.3.27"/>
    </reaction>
</comment>
<reference evidence="10 11" key="1">
    <citation type="submission" date="2020-06" db="EMBL/GenBank/DDBJ databases">
        <title>Methanolobus halotolerans sp. nov., isolated from a saline lake Tus in Siberia.</title>
        <authorList>
            <person name="Shen Y."/>
            <person name="Chen S.-C."/>
            <person name="Lai M.-C."/>
            <person name="Huang H.-H."/>
            <person name="Chiu H.-H."/>
            <person name="Tang S.-L."/>
            <person name="Rogozin D.Y."/>
            <person name="Degermendzhy A.G."/>
        </authorList>
    </citation>
    <scope>NUCLEOTIDE SEQUENCE [LARGE SCALE GENOMIC DNA]</scope>
    <source>
        <strain evidence="10 11">DSM 21339</strain>
    </source>
</reference>
<keyword evidence="3" id="KW-0028">Amino-acid biosynthesis</keyword>
<keyword evidence="6" id="KW-0057">Aromatic amino acid biosynthesis</keyword>
<dbReference type="Pfam" id="PF00117">
    <property type="entry name" value="GATase"/>
    <property type="match status" value="1"/>
</dbReference>
<dbReference type="CDD" id="cd01743">
    <property type="entry name" value="GATase1_Anthranilate_Synthase"/>
    <property type="match status" value="1"/>
</dbReference>
<dbReference type="Proteomes" id="UP000509594">
    <property type="component" value="Chromosome"/>
</dbReference>
<sequence length="195" mass="21514">MKVLFINNKDSFVWNLVDYVSIFEPDTVVVPNTISLEEVRELDPDAIIVSPGPGTPHKTEDIGTCLDIIREFGPKVPVLGVCLGHQAINTAFGGSIGHAKGGPVHGKTSDISHEKSPIFLEVPDNFKGGRYHSLAIEDLADCLRVTAKTEDDIIMAIEHSEYPVYGVQFHPESILTKEGMYIIENFLKIAMMHKD</sequence>
<evidence type="ECO:0000256" key="5">
    <source>
        <dbReference type="ARBA" id="ARBA00022962"/>
    </source>
</evidence>
<evidence type="ECO:0000313" key="10">
    <source>
        <dbReference type="EMBL" id="QLC50907.1"/>
    </source>
</evidence>
<dbReference type="InterPro" id="IPR029062">
    <property type="entry name" value="Class_I_gatase-like"/>
</dbReference>
<dbReference type="Gene3D" id="3.40.50.880">
    <property type="match status" value="1"/>
</dbReference>
<keyword evidence="11" id="KW-1185">Reference proteome</keyword>
<proteinExistence type="predicted"/>
<organism evidence="10 11">
    <name type="scientific">Methanolobus zinderi</name>
    <dbReference type="NCBI Taxonomy" id="536044"/>
    <lineage>
        <taxon>Archaea</taxon>
        <taxon>Methanobacteriati</taxon>
        <taxon>Methanobacteriota</taxon>
        <taxon>Stenosarchaea group</taxon>
        <taxon>Methanomicrobia</taxon>
        <taxon>Methanosarcinales</taxon>
        <taxon>Methanosarcinaceae</taxon>
        <taxon>Methanolobus</taxon>
    </lineage>
</organism>
<accession>A0A7D5IR04</accession>
<dbReference type="PRINTS" id="PR00096">
    <property type="entry name" value="GATASE"/>
</dbReference>
<evidence type="ECO:0000256" key="3">
    <source>
        <dbReference type="ARBA" id="ARBA00022605"/>
    </source>
</evidence>
<protein>
    <recommendedName>
        <fullName evidence="2">anthranilate synthase</fullName>
        <ecNumber evidence="2">4.1.3.27</ecNumber>
    </recommendedName>
</protein>
<evidence type="ECO:0000259" key="9">
    <source>
        <dbReference type="Pfam" id="PF00117"/>
    </source>
</evidence>
<evidence type="ECO:0000313" key="11">
    <source>
        <dbReference type="Proteomes" id="UP000509594"/>
    </source>
</evidence>
<dbReference type="PANTHER" id="PTHR43418:SF4">
    <property type="entry name" value="MULTIFUNCTIONAL TRYPTOPHAN BIOSYNTHESIS PROTEIN"/>
    <property type="match status" value="1"/>
</dbReference>
<dbReference type="NCBIfam" id="TIGR00566">
    <property type="entry name" value="trpG_papA"/>
    <property type="match status" value="1"/>
</dbReference>
<dbReference type="OrthoDB" id="3321at2157"/>
<dbReference type="InterPro" id="IPR050472">
    <property type="entry name" value="Anth_synth/Amidotransfase"/>
</dbReference>
<dbReference type="AlphaFoldDB" id="A0A7D5IR04"/>
<evidence type="ECO:0000256" key="8">
    <source>
        <dbReference type="ARBA" id="ARBA00047683"/>
    </source>
</evidence>
<evidence type="ECO:0000256" key="7">
    <source>
        <dbReference type="ARBA" id="ARBA00023239"/>
    </source>
</evidence>
<keyword evidence="7" id="KW-0456">Lyase</keyword>
<evidence type="ECO:0000256" key="2">
    <source>
        <dbReference type="ARBA" id="ARBA00012266"/>
    </source>
</evidence>
<gene>
    <name evidence="10" type="ORF">HWN40_12040</name>
</gene>
<dbReference type="PROSITE" id="PS51273">
    <property type="entry name" value="GATASE_TYPE_1"/>
    <property type="match status" value="1"/>
</dbReference>
<keyword evidence="4" id="KW-0822">Tryptophan biosynthesis</keyword>
<dbReference type="PRINTS" id="PR00099">
    <property type="entry name" value="CPSGATASE"/>
</dbReference>
<dbReference type="GO" id="GO:0000162">
    <property type="term" value="P:L-tryptophan biosynthetic process"/>
    <property type="evidence" value="ECO:0007669"/>
    <property type="project" value="UniProtKB-KW"/>
</dbReference>
<dbReference type="EMBL" id="CP058215">
    <property type="protein sequence ID" value="QLC50907.1"/>
    <property type="molecule type" value="Genomic_DNA"/>
</dbReference>